<dbReference type="AlphaFoldDB" id="A0A9N9EBI6"/>
<protein>
    <submittedName>
        <fullName evidence="1">2713_t:CDS:1</fullName>
    </submittedName>
</protein>
<reference evidence="1" key="1">
    <citation type="submission" date="2021-06" db="EMBL/GenBank/DDBJ databases">
        <authorList>
            <person name="Kallberg Y."/>
            <person name="Tangrot J."/>
            <person name="Rosling A."/>
        </authorList>
    </citation>
    <scope>NUCLEOTIDE SEQUENCE</scope>
    <source>
        <strain evidence="1">IA702</strain>
    </source>
</reference>
<keyword evidence="2" id="KW-1185">Reference proteome</keyword>
<gene>
    <name evidence="1" type="ORF">POCULU_LOCUS10817</name>
</gene>
<comment type="caution">
    <text evidence="1">The sequence shown here is derived from an EMBL/GenBank/DDBJ whole genome shotgun (WGS) entry which is preliminary data.</text>
</comment>
<organism evidence="1 2">
    <name type="scientific">Paraglomus occultum</name>
    <dbReference type="NCBI Taxonomy" id="144539"/>
    <lineage>
        <taxon>Eukaryota</taxon>
        <taxon>Fungi</taxon>
        <taxon>Fungi incertae sedis</taxon>
        <taxon>Mucoromycota</taxon>
        <taxon>Glomeromycotina</taxon>
        <taxon>Glomeromycetes</taxon>
        <taxon>Paraglomerales</taxon>
        <taxon>Paraglomeraceae</taxon>
        <taxon>Paraglomus</taxon>
    </lineage>
</organism>
<dbReference type="EMBL" id="CAJVPJ010006370">
    <property type="protein sequence ID" value="CAG8668228.1"/>
    <property type="molecule type" value="Genomic_DNA"/>
</dbReference>
<dbReference type="Proteomes" id="UP000789572">
    <property type="component" value="Unassembled WGS sequence"/>
</dbReference>
<name>A0A9N9EBI6_9GLOM</name>
<accession>A0A9N9EBI6</accession>
<proteinExistence type="predicted"/>
<evidence type="ECO:0000313" key="2">
    <source>
        <dbReference type="Proteomes" id="UP000789572"/>
    </source>
</evidence>
<evidence type="ECO:0000313" key="1">
    <source>
        <dbReference type="EMBL" id="CAG8668228.1"/>
    </source>
</evidence>
<feature type="non-terminal residue" evidence="1">
    <location>
        <position position="1"/>
    </location>
</feature>
<sequence>KEKCNSREIEVKQKEVITIEEELRKKLENEFSEEKIFGTCKKIAELNFQLEQSRYEETQNFDETNQGFPPNDY</sequence>